<dbReference type="Proteomes" id="UP000070089">
    <property type="component" value="Unassembled WGS sequence"/>
</dbReference>
<comment type="caution">
    <text evidence="2">The sequence shown here is derived from an EMBL/GenBank/DDBJ whole genome shotgun (WGS) entry which is preliminary data.</text>
</comment>
<dbReference type="EMBL" id="JXTI01000163">
    <property type="protein sequence ID" value="KWX11686.1"/>
    <property type="molecule type" value="Genomic_DNA"/>
</dbReference>
<feature type="coiled-coil region" evidence="1">
    <location>
        <begin position="70"/>
        <end position="118"/>
    </location>
</feature>
<gene>
    <name evidence="2" type="ORF">QR46_4344</name>
</gene>
<dbReference type="AlphaFoldDB" id="A0A132NNT8"/>
<evidence type="ECO:0000313" key="2">
    <source>
        <dbReference type="EMBL" id="KWX11686.1"/>
    </source>
</evidence>
<evidence type="ECO:0000313" key="3">
    <source>
        <dbReference type="Proteomes" id="UP000070089"/>
    </source>
</evidence>
<proteinExistence type="predicted"/>
<organism evidence="2 3">
    <name type="scientific">Giardia duodenalis assemblage B</name>
    <dbReference type="NCBI Taxonomy" id="1394984"/>
    <lineage>
        <taxon>Eukaryota</taxon>
        <taxon>Metamonada</taxon>
        <taxon>Diplomonadida</taxon>
        <taxon>Hexamitidae</taxon>
        <taxon>Giardiinae</taxon>
        <taxon>Giardia</taxon>
    </lineage>
</organism>
<name>A0A132NNT8_GIAIN</name>
<dbReference type="VEuPathDB" id="GiardiaDB:QR46_4344"/>
<reference evidence="2 3" key="1">
    <citation type="journal article" date="2015" name="Mol. Biochem. Parasitol.">
        <title>Identification of polymorphic genes for use in assemblage B genotyping assays through comparative genomics of multiple assemblage B Giardia duodenalis isolates.</title>
        <authorList>
            <person name="Wielinga C."/>
            <person name="Thompson R.C."/>
            <person name="Monis P."/>
            <person name="Ryan U."/>
        </authorList>
    </citation>
    <scope>NUCLEOTIDE SEQUENCE [LARGE SCALE GENOMIC DNA]</scope>
    <source>
        <strain evidence="2 3">BAH15c1</strain>
    </source>
</reference>
<accession>A0A132NNT8</accession>
<sequence>MADFNEIEEFNLRRTAIQNIITWSFEMWRRERQAQWEGEMTDAEIDLRAKLEADLLKERETLDKDQHAAKIRLREKQAKLAEAISAAQQEASVTEKLMAAVQEAHDKAKEEYDKATDGIKASLERRRSLILQKLAGAQARTAEMEQRANFFKAQWVSEEERLKGEIATLDERKREIVSNNGEKTRRAIEELRAKLQDVQGEIRELELAKAELAEQCQRALRLEAQFAARGMM</sequence>
<keyword evidence="1" id="KW-0175">Coiled coil</keyword>
<feature type="coiled-coil region" evidence="1">
    <location>
        <begin position="181"/>
        <end position="225"/>
    </location>
</feature>
<evidence type="ECO:0000256" key="1">
    <source>
        <dbReference type="SAM" id="Coils"/>
    </source>
</evidence>
<dbReference type="OrthoDB" id="10256048at2759"/>
<protein>
    <submittedName>
        <fullName evidence="2">Chromosome segregation protein SMC</fullName>
    </submittedName>
</protein>